<dbReference type="GO" id="GO:0005874">
    <property type="term" value="C:microtubule"/>
    <property type="evidence" value="ECO:0007669"/>
    <property type="project" value="TreeGrafter"/>
</dbReference>
<dbReference type="GO" id="GO:0007018">
    <property type="term" value="P:microtubule-based movement"/>
    <property type="evidence" value="ECO:0007669"/>
    <property type="project" value="InterPro"/>
</dbReference>
<organism evidence="7 8">
    <name type="scientific">Caenorhabditis japonica</name>
    <dbReference type="NCBI Taxonomy" id="281687"/>
    <lineage>
        <taxon>Eukaryota</taxon>
        <taxon>Metazoa</taxon>
        <taxon>Ecdysozoa</taxon>
        <taxon>Nematoda</taxon>
        <taxon>Chromadorea</taxon>
        <taxon>Rhabditida</taxon>
        <taxon>Rhabditina</taxon>
        <taxon>Rhabditomorpha</taxon>
        <taxon>Rhabditoidea</taxon>
        <taxon>Rhabditidae</taxon>
        <taxon>Peloderinae</taxon>
        <taxon>Caenorhabditis</taxon>
    </lineage>
</organism>
<dbReference type="SUPFAM" id="SSF52540">
    <property type="entry name" value="P-loop containing nucleoside triphosphate hydrolases"/>
    <property type="match status" value="1"/>
</dbReference>
<evidence type="ECO:0000256" key="3">
    <source>
        <dbReference type="ARBA" id="ARBA00022840"/>
    </source>
</evidence>
<dbReference type="GO" id="GO:0005634">
    <property type="term" value="C:nucleus"/>
    <property type="evidence" value="ECO:0007669"/>
    <property type="project" value="TreeGrafter"/>
</dbReference>
<dbReference type="PANTHER" id="PTHR24115:SF600">
    <property type="entry name" value="KINESIN-LIKE PROTEIN KIF23"/>
    <property type="match status" value="1"/>
</dbReference>
<dbReference type="InterPro" id="IPR001752">
    <property type="entry name" value="Kinesin_motor_dom"/>
</dbReference>
<dbReference type="InterPro" id="IPR027417">
    <property type="entry name" value="P-loop_NTPase"/>
</dbReference>
<dbReference type="PANTHER" id="PTHR24115">
    <property type="entry name" value="KINESIN-RELATED"/>
    <property type="match status" value="1"/>
</dbReference>
<keyword evidence="8" id="KW-1185">Reference proteome</keyword>
<evidence type="ECO:0000313" key="8">
    <source>
        <dbReference type="Proteomes" id="UP000005237"/>
    </source>
</evidence>
<evidence type="ECO:0000256" key="4">
    <source>
        <dbReference type="ARBA" id="ARBA00023212"/>
    </source>
</evidence>
<dbReference type="PROSITE" id="PS50067">
    <property type="entry name" value="KINESIN_MOTOR_2"/>
    <property type="match status" value="1"/>
</dbReference>
<dbReference type="InterPro" id="IPR027640">
    <property type="entry name" value="Kinesin-like_fam"/>
</dbReference>
<accession>A0A8R1ERX0</accession>
<feature type="domain" description="Kinesin motor" evidence="6">
    <location>
        <begin position="26"/>
        <end position="230"/>
    </location>
</feature>
<evidence type="ECO:0000256" key="2">
    <source>
        <dbReference type="ARBA" id="ARBA00022741"/>
    </source>
</evidence>
<keyword evidence="2 5" id="KW-0547">Nucleotide-binding</keyword>
<reference evidence="7" key="2">
    <citation type="submission" date="2022-06" db="UniProtKB">
        <authorList>
            <consortium name="EnsemblMetazoa"/>
        </authorList>
    </citation>
    <scope>IDENTIFICATION</scope>
    <source>
        <strain evidence="7">DF5081</strain>
    </source>
</reference>
<dbReference type="InterPro" id="IPR036961">
    <property type="entry name" value="Kinesin_motor_dom_sf"/>
</dbReference>
<sequence length="230" mass="26026">MSSRKRGITPSRDGIRRKKSFEETDSIEVVCRLCPYSGSTPSLIAVDENAIQTVLPPAQFRRENAPQIEKVFGFGRVFSDTDGQATVFERTSVDLILNLLKGQNSLLFTYGVTGSGKTYTMTGKPTENDTGLLPRTLDVIFNSIDNRVEKCVFYPAALNTFEIRSTLDAHMKRSQLDHDRMSTSRELTDRYYEAIKLSGYNEDMVCSVFVNYVEIYNNYCYDLLEDAKNG</sequence>
<dbReference type="GO" id="GO:0005871">
    <property type="term" value="C:kinesin complex"/>
    <property type="evidence" value="ECO:0007669"/>
    <property type="project" value="TreeGrafter"/>
</dbReference>
<dbReference type="EnsemblMetazoa" id="CJA39690.1">
    <property type="protein sequence ID" value="CJA39690.1"/>
    <property type="gene ID" value="WBGene00215537"/>
</dbReference>
<evidence type="ECO:0000256" key="1">
    <source>
        <dbReference type="ARBA" id="ARBA00004245"/>
    </source>
</evidence>
<dbReference type="GO" id="GO:0005524">
    <property type="term" value="F:ATP binding"/>
    <property type="evidence" value="ECO:0007669"/>
    <property type="project" value="UniProtKB-UniRule"/>
</dbReference>
<dbReference type="Proteomes" id="UP000005237">
    <property type="component" value="Unassembled WGS sequence"/>
</dbReference>
<keyword evidence="4" id="KW-0963">Cytoplasm</keyword>
<dbReference type="Gene3D" id="3.40.850.10">
    <property type="entry name" value="Kinesin motor domain"/>
    <property type="match status" value="1"/>
</dbReference>
<protein>
    <submittedName>
        <fullName evidence="7">Kinesin motor domain-containing protein</fullName>
    </submittedName>
</protein>
<keyword evidence="4" id="KW-0206">Cytoskeleton</keyword>
<proteinExistence type="inferred from homology"/>
<dbReference type="GO" id="GO:0051256">
    <property type="term" value="P:mitotic spindle midzone assembly"/>
    <property type="evidence" value="ECO:0007669"/>
    <property type="project" value="TreeGrafter"/>
</dbReference>
<dbReference type="GO" id="GO:0003777">
    <property type="term" value="F:microtubule motor activity"/>
    <property type="evidence" value="ECO:0007669"/>
    <property type="project" value="InterPro"/>
</dbReference>
<dbReference type="SMART" id="SM00129">
    <property type="entry name" value="KISc"/>
    <property type="match status" value="1"/>
</dbReference>
<evidence type="ECO:0000313" key="7">
    <source>
        <dbReference type="EnsemblMetazoa" id="CJA39690.1"/>
    </source>
</evidence>
<reference evidence="8" key="1">
    <citation type="submission" date="2010-08" db="EMBL/GenBank/DDBJ databases">
        <authorList>
            <consortium name="Caenorhabditis japonica Sequencing Consortium"/>
            <person name="Wilson R.K."/>
        </authorList>
    </citation>
    <scope>NUCLEOTIDE SEQUENCE [LARGE SCALE GENOMIC DNA]</scope>
    <source>
        <strain evidence="8">DF5081</strain>
    </source>
</reference>
<keyword evidence="5" id="KW-0505">Motor protein</keyword>
<comment type="similarity">
    <text evidence="5">Belongs to the TRAFAC class myosin-kinesin ATPase superfamily. Kinesin family.</text>
</comment>
<dbReference type="GO" id="GO:0016887">
    <property type="term" value="F:ATP hydrolysis activity"/>
    <property type="evidence" value="ECO:0007669"/>
    <property type="project" value="TreeGrafter"/>
</dbReference>
<keyword evidence="3 5" id="KW-0067">ATP-binding</keyword>
<dbReference type="Pfam" id="PF00225">
    <property type="entry name" value="Kinesin"/>
    <property type="match status" value="1"/>
</dbReference>
<dbReference type="GO" id="GO:0008017">
    <property type="term" value="F:microtubule binding"/>
    <property type="evidence" value="ECO:0007669"/>
    <property type="project" value="InterPro"/>
</dbReference>
<evidence type="ECO:0000259" key="6">
    <source>
        <dbReference type="PROSITE" id="PS50067"/>
    </source>
</evidence>
<feature type="binding site" evidence="5">
    <location>
        <begin position="111"/>
        <end position="118"/>
    </location>
    <ligand>
        <name>ATP</name>
        <dbReference type="ChEBI" id="CHEBI:30616"/>
    </ligand>
</feature>
<name>A0A8R1ERX0_CAEJA</name>
<dbReference type="AlphaFoldDB" id="A0A8R1ERX0"/>
<comment type="subcellular location">
    <subcellularLocation>
        <location evidence="1">Cytoplasm</location>
        <location evidence="1">Cytoskeleton</location>
    </subcellularLocation>
</comment>
<evidence type="ECO:0000256" key="5">
    <source>
        <dbReference type="PROSITE-ProRule" id="PRU00283"/>
    </source>
</evidence>